<dbReference type="OMA" id="GGQNVNC"/>
<evidence type="ECO:0000313" key="4">
    <source>
        <dbReference type="Proteomes" id="UP000001745"/>
    </source>
</evidence>
<dbReference type="AlphaFoldDB" id="B8M756"/>
<dbReference type="eggNOG" id="KOG3429">
    <property type="taxonomic scope" value="Eukaryota"/>
</dbReference>
<dbReference type="GeneID" id="8104347"/>
<dbReference type="EMBL" id="EQ962654">
    <property type="protein sequence ID" value="EED20276.1"/>
    <property type="molecule type" value="Genomic_DNA"/>
</dbReference>
<dbReference type="FunCoup" id="B8M756">
    <property type="interactions" value="251"/>
</dbReference>
<dbReference type="InterPro" id="IPR000352">
    <property type="entry name" value="Pep_chain_release_fac_I"/>
</dbReference>
<keyword evidence="4" id="KW-1185">Reference proteome</keyword>
<dbReference type="GO" id="GO:0016150">
    <property type="term" value="F:translation release factor activity, codon nonspecific"/>
    <property type="evidence" value="ECO:0007669"/>
    <property type="project" value="TreeGrafter"/>
</dbReference>
<keyword evidence="3" id="KW-0378">Hydrolase</keyword>
<evidence type="ECO:0000313" key="3">
    <source>
        <dbReference type="EMBL" id="EED20276.1"/>
    </source>
</evidence>
<feature type="compositionally biased region" description="Basic residues" evidence="1">
    <location>
        <begin position="177"/>
        <end position="196"/>
    </location>
</feature>
<accession>B8M756</accession>
<reference evidence="4" key="1">
    <citation type="journal article" date="2015" name="Genome Announc.">
        <title>Genome sequence of the AIDS-associated pathogen Penicillium marneffei (ATCC18224) and its near taxonomic relative Talaromyces stipitatus (ATCC10500).</title>
        <authorList>
            <person name="Nierman W.C."/>
            <person name="Fedorova-Abrams N.D."/>
            <person name="Andrianopoulos A."/>
        </authorList>
    </citation>
    <scope>NUCLEOTIDE SEQUENCE [LARGE SCALE GENOMIC DNA]</scope>
    <source>
        <strain evidence="4">ATCC 10500 / CBS 375.48 / QM 6759 / NRRL 1006</strain>
    </source>
</reference>
<dbReference type="GO" id="GO:0005762">
    <property type="term" value="C:mitochondrial large ribosomal subunit"/>
    <property type="evidence" value="ECO:0007669"/>
    <property type="project" value="TreeGrafter"/>
</dbReference>
<dbReference type="GO" id="GO:0070126">
    <property type="term" value="P:mitochondrial translational termination"/>
    <property type="evidence" value="ECO:0007669"/>
    <property type="project" value="TreeGrafter"/>
</dbReference>
<dbReference type="PANTHER" id="PTHR11075">
    <property type="entry name" value="PEPTIDE CHAIN RELEASE FACTOR"/>
    <property type="match status" value="1"/>
</dbReference>
<dbReference type="OrthoDB" id="270639at2759"/>
<name>B8M756_TALSN</name>
<proteinExistence type="predicted"/>
<dbReference type="PANTHER" id="PTHR11075:SF54">
    <property type="entry name" value="LARGE RIBOSOMAL SUBUNIT PROTEIN ML62"/>
    <property type="match status" value="1"/>
</dbReference>
<dbReference type="SUPFAM" id="SSF110916">
    <property type="entry name" value="Peptidyl-tRNA hydrolase domain-like"/>
    <property type="match status" value="1"/>
</dbReference>
<feature type="compositionally biased region" description="Basic and acidic residues" evidence="1">
    <location>
        <begin position="158"/>
        <end position="176"/>
    </location>
</feature>
<feature type="region of interest" description="Disordered" evidence="1">
    <location>
        <begin position="152"/>
        <end position="196"/>
    </location>
</feature>
<dbReference type="InParanoid" id="B8M756"/>
<organism evidence="3 4">
    <name type="scientific">Talaromyces stipitatus (strain ATCC 10500 / CBS 375.48 / QM 6759 / NRRL 1006)</name>
    <name type="common">Penicillium stipitatum</name>
    <dbReference type="NCBI Taxonomy" id="441959"/>
    <lineage>
        <taxon>Eukaryota</taxon>
        <taxon>Fungi</taxon>
        <taxon>Dikarya</taxon>
        <taxon>Ascomycota</taxon>
        <taxon>Pezizomycotina</taxon>
        <taxon>Eurotiomycetes</taxon>
        <taxon>Eurotiomycetidae</taxon>
        <taxon>Eurotiales</taxon>
        <taxon>Trichocomaceae</taxon>
        <taxon>Talaromyces</taxon>
        <taxon>Talaromyces sect. Talaromyces</taxon>
    </lineage>
</organism>
<dbReference type="Gene3D" id="3.30.160.20">
    <property type="match status" value="1"/>
</dbReference>
<dbReference type="PhylomeDB" id="B8M756"/>
<gene>
    <name evidence="3" type="ORF">TSTA_035050</name>
</gene>
<dbReference type="InterPro" id="IPR052104">
    <property type="entry name" value="Mito_Release_Factor_mL62"/>
</dbReference>
<protein>
    <submittedName>
        <fullName evidence="3">Peptidyl-tRNA hydrolase domain protein</fullName>
    </submittedName>
</protein>
<dbReference type="GO" id="GO:0004045">
    <property type="term" value="F:peptidyl-tRNA hydrolase activity"/>
    <property type="evidence" value="ECO:0007669"/>
    <property type="project" value="TreeGrafter"/>
</dbReference>
<dbReference type="Proteomes" id="UP000001745">
    <property type="component" value="Unassembled WGS sequence"/>
</dbReference>
<feature type="domain" description="Prokaryotic-type class I peptide chain release factors" evidence="2">
    <location>
        <begin position="57"/>
        <end position="186"/>
    </location>
</feature>
<sequence>MAFVHLQSLLSRYNARFTLTITRHFASKKGNATQSGLWNESELSKAKDWLAKFDINSIPRNICSISFSRSSGPGGQNVNKVNSKATLRVPLSSLLPLVPSILHENLRTSRYVADRADALVIQSDEARKQSANIESCYQKLYKIVEESARDVIPGETSEEQKERVKNLRKAETEARIKSKKMHSAKKSNRRNSKYDD</sequence>
<dbReference type="Pfam" id="PF00472">
    <property type="entry name" value="RF-1"/>
    <property type="match status" value="1"/>
</dbReference>
<evidence type="ECO:0000256" key="1">
    <source>
        <dbReference type="SAM" id="MobiDB-lite"/>
    </source>
</evidence>
<evidence type="ECO:0000259" key="2">
    <source>
        <dbReference type="Pfam" id="PF00472"/>
    </source>
</evidence>
<dbReference type="RefSeq" id="XP_002480710.1">
    <property type="nucleotide sequence ID" value="XM_002480665.1"/>
</dbReference>
<dbReference type="HOGENOM" id="CLU_089470_0_1_1"/>
<dbReference type="STRING" id="441959.B8M756"/>
<dbReference type="VEuPathDB" id="FungiDB:TSTA_035050"/>